<evidence type="ECO:0000256" key="1">
    <source>
        <dbReference type="ARBA" id="ARBA00022729"/>
    </source>
</evidence>
<evidence type="ECO:0000313" key="5">
    <source>
        <dbReference type="Proteomes" id="UP000092600"/>
    </source>
</evidence>
<keyword evidence="1 2" id="KW-0732">Signal</keyword>
<evidence type="ECO:0000313" key="4">
    <source>
        <dbReference type="EMBL" id="OAY68874.1"/>
    </source>
</evidence>
<feature type="signal peptide" evidence="2">
    <location>
        <begin position="1"/>
        <end position="20"/>
    </location>
</feature>
<organism evidence="4 5">
    <name type="scientific">Ananas comosus</name>
    <name type="common">Pineapple</name>
    <name type="synonym">Ananas ananas</name>
    <dbReference type="NCBI Taxonomy" id="4615"/>
    <lineage>
        <taxon>Eukaryota</taxon>
        <taxon>Viridiplantae</taxon>
        <taxon>Streptophyta</taxon>
        <taxon>Embryophyta</taxon>
        <taxon>Tracheophyta</taxon>
        <taxon>Spermatophyta</taxon>
        <taxon>Magnoliopsida</taxon>
        <taxon>Liliopsida</taxon>
        <taxon>Poales</taxon>
        <taxon>Bromeliaceae</taxon>
        <taxon>Bromelioideae</taxon>
        <taxon>Ananas</taxon>
    </lineage>
</organism>
<dbReference type="Proteomes" id="UP000092600">
    <property type="component" value="Unassembled WGS sequence"/>
</dbReference>
<reference evidence="4 5" key="1">
    <citation type="journal article" date="2016" name="DNA Res.">
        <title>The draft genome of MD-2 pineapple using hybrid error correction of long reads.</title>
        <authorList>
            <person name="Redwan R.M."/>
            <person name="Saidin A."/>
            <person name="Kumar S.V."/>
        </authorList>
    </citation>
    <scope>NUCLEOTIDE SEQUENCE [LARGE SCALE GENOMIC DNA]</scope>
    <source>
        <strain evidence="5">cv. MD2</strain>
        <tissue evidence="4">Leaf</tissue>
    </source>
</reference>
<dbReference type="PANTHER" id="PTHR31044">
    <property type="entry name" value="BETA-1,3 GLUCANASE"/>
    <property type="match status" value="1"/>
</dbReference>
<feature type="chain" id="PRO_5008285495" evidence="2">
    <location>
        <begin position="21"/>
        <end position="89"/>
    </location>
</feature>
<sequence>MAAGMAMAVAISMAIEASEAALQAALDYACGAAGGADCAPIQQDGLCYLPNSLPAHASYAFNSYYQRSRAAPGSCDFAGSATVTLTDPS</sequence>
<evidence type="ECO:0000259" key="3">
    <source>
        <dbReference type="SMART" id="SM00768"/>
    </source>
</evidence>
<accession>A0A199UVT5</accession>
<dbReference type="EMBL" id="LSRQ01004688">
    <property type="protein sequence ID" value="OAY68874.1"/>
    <property type="molecule type" value="Genomic_DNA"/>
</dbReference>
<dbReference type="SMART" id="SM00768">
    <property type="entry name" value="X8"/>
    <property type="match status" value="1"/>
</dbReference>
<name>A0A199UVT5_ANACO</name>
<dbReference type="InterPro" id="IPR044788">
    <property type="entry name" value="X8_dom_prot"/>
</dbReference>
<comment type="caution">
    <text evidence="4">The sequence shown here is derived from an EMBL/GenBank/DDBJ whole genome shotgun (WGS) entry which is preliminary data.</text>
</comment>
<dbReference type="Gene3D" id="1.20.58.1040">
    <property type="match status" value="1"/>
</dbReference>
<dbReference type="STRING" id="4615.A0A199UVT5"/>
<proteinExistence type="predicted"/>
<feature type="domain" description="X8" evidence="3">
    <location>
        <begin position="16"/>
        <end position="89"/>
    </location>
</feature>
<protein>
    <submittedName>
        <fullName evidence="4">Plasmodesmata callose-binding protein 3</fullName>
    </submittedName>
</protein>
<dbReference type="GO" id="GO:0009506">
    <property type="term" value="C:plasmodesma"/>
    <property type="evidence" value="ECO:0007669"/>
    <property type="project" value="UniProtKB-ARBA"/>
</dbReference>
<evidence type="ECO:0000256" key="2">
    <source>
        <dbReference type="SAM" id="SignalP"/>
    </source>
</evidence>
<dbReference type="Pfam" id="PF07983">
    <property type="entry name" value="X8"/>
    <property type="match status" value="1"/>
</dbReference>
<gene>
    <name evidence="4" type="ORF">ACMD2_11863</name>
</gene>
<dbReference type="InterPro" id="IPR012946">
    <property type="entry name" value="X8"/>
</dbReference>
<dbReference type="AlphaFoldDB" id="A0A199UVT5"/>
<dbReference type="PANTHER" id="PTHR31044:SF47">
    <property type="entry name" value="CARBOHYDRATE-BINDING X8 DOMAIN SUPERFAMILY PROTEIN"/>
    <property type="match status" value="1"/>
</dbReference>